<protein>
    <recommendedName>
        <fullName evidence="3">NAD dependent epimerase/dehydratase</fullName>
    </recommendedName>
</protein>
<evidence type="ECO:0008006" key="3">
    <source>
        <dbReference type="Google" id="ProtNLM"/>
    </source>
</evidence>
<dbReference type="InterPro" id="IPR040632">
    <property type="entry name" value="Sulfotransfer_4"/>
</dbReference>
<dbReference type="Gene3D" id="3.40.50.300">
    <property type="entry name" value="P-loop containing nucleotide triphosphate hydrolases"/>
    <property type="match status" value="1"/>
</dbReference>
<keyword evidence="2" id="KW-1185">Reference proteome</keyword>
<organism evidence="1 2">
    <name type="scientific">Diaporthe australafricana</name>
    <dbReference type="NCBI Taxonomy" id="127596"/>
    <lineage>
        <taxon>Eukaryota</taxon>
        <taxon>Fungi</taxon>
        <taxon>Dikarya</taxon>
        <taxon>Ascomycota</taxon>
        <taxon>Pezizomycotina</taxon>
        <taxon>Sordariomycetes</taxon>
        <taxon>Sordariomycetidae</taxon>
        <taxon>Diaporthales</taxon>
        <taxon>Diaporthaceae</taxon>
        <taxon>Diaporthe</taxon>
    </lineage>
</organism>
<name>A0ABR3WEG6_9PEZI</name>
<gene>
    <name evidence="1" type="ORF">Daus18300_009314</name>
</gene>
<dbReference type="PANTHER" id="PTHR36978:SF4">
    <property type="entry name" value="P-LOOP CONTAINING NUCLEOSIDE TRIPHOSPHATE HYDROLASE PROTEIN"/>
    <property type="match status" value="1"/>
</dbReference>
<evidence type="ECO:0000313" key="1">
    <source>
        <dbReference type="EMBL" id="KAL1860260.1"/>
    </source>
</evidence>
<dbReference type="Pfam" id="PF17784">
    <property type="entry name" value="Sulfotransfer_4"/>
    <property type="match status" value="1"/>
</dbReference>
<sequence length="211" mass="23584">MKVLVLGLPRTGTQSLADALAQLGISNVYHMREVGKNKHQDLWVQALEDNLEGKGPAWGRQDFEKILAGFEGVADFPAAMFPEQLVHAYPEAAIILSTRAEDGWYASMMSTLVHHHANMPADSTSPMAPLATKYHTLCWDNDFPANGRDFFRKHNDRVRGLGKGRRFLEWDAKDGWTSLCGFLGTPVPDCPFPRADDWVDYKKLVSAQPQS</sequence>
<accession>A0ABR3WEG6</accession>
<comment type="caution">
    <text evidence="1">The sequence shown here is derived from an EMBL/GenBank/DDBJ whole genome shotgun (WGS) entry which is preliminary data.</text>
</comment>
<proteinExistence type="predicted"/>
<evidence type="ECO:0000313" key="2">
    <source>
        <dbReference type="Proteomes" id="UP001583177"/>
    </source>
</evidence>
<dbReference type="PANTHER" id="PTHR36978">
    <property type="entry name" value="P-LOOP CONTAINING NUCLEOTIDE TRIPHOSPHATE HYDROLASE"/>
    <property type="match status" value="1"/>
</dbReference>
<dbReference type="Proteomes" id="UP001583177">
    <property type="component" value="Unassembled WGS sequence"/>
</dbReference>
<reference evidence="1 2" key="1">
    <citation type="journal article" date="2024" name="IMA Fungus">
        <title>IMA Genome - F19 : A genome assembly and annotation guide to empower mycologists, including annotated draft genome sequences of Ceratocystis pirilliformis, Diaporthe australafricana, Fusarium ophioides, Paecilomyces lecythidis, and Sporothrix stenoceras.</title>
        <authorList>
            <person name="Aylward J."/>
            <person name="Wilson A.M."/>
            <person name="Visagie C.M."/>
            <person name="Spraker J."/>
            <person name="Barnes I."/>
            <person name="Buitendag C."/>
            <person name="Ceriani C."/>
            <person name="Del Mar Angel L."/>
            <person name="du Plessis D."/>
            <person name="Fuchs T."/>
            <person name="Gasser K."/>
            <person name="Kramer D."/>
            <person name="Li W."/>
            <person name="Munsamy K."/>
            <person name="Piso A."/>
            <person name="Price J.L."/>
            <person name="Sonnekus B."/>
            <person name="Thomas C."/>
            <person name="van der Nest A."/>
            <person name="van Dijk A."/>
            <person name="van Heerden A."/>
            <person name="van Vuuren N."/>
            <person name="Yilmaz N."/>
            <person name="Duong T.A."/>
            <person name="van der Merwe N.A."/>
            <person name="Wingfield M.J."/>
            <person name="Wingfield B.D."/>
        </authorList>
    </citation>
    <scope>NUCLEOTIDE SEQUENCE [LARGE SCALE GENOMIC DNA]</scope>
    <source>
        <strain evidence="1 2">CMW 18300</strain>
    </source>
</reference>
<dbReference type="InterPro" id="IPR027417">
    <property type="entry name" value="P-loop_NTPase"/>
</dbReference>
<dbReference type="SUPFAM" id="SSF52540">
    <property type="entry name" value="P-loop containing nucleoside triphosphate hydrolases"/>
    <property type="match status" value="1"/>
</dbReference>
<dbReference type="EMBL" id="JAWRVE010000094">
    <property type="protein sequence ID" value="KAL1860260.1"/>
    <property type="molecule type" value="Genomic_DNA"/>
</dbReference>